<dbReference type="EMBL" id="QJRY01000001">
    <property type="protein sequence ID" value="PYB77211.1"/>
    <property type="molecule type" value="Genomic_DNA"/>
</dbReference>
<proteinExistence type="predicted"/>
<evidence type="ECO:0000313" key="2">
    <source>
        <dbReference type="Proteomes" id="UP000247536"/>
    </source>
</evidence>
<dbReference type="RefSeq" id="WP_110789644.1">
    <property type="nucleotide sequence ID" value="NZ_QJRY01000001.1"/>
</dbReference>
<protein>
    <submittedName>
        <fullName evidence="1">Uncharacterized protein</fullName>
    </submittedName>
</protein>
<evidence type="ECO:0000313" key="1">
    <source>
        <dbReference type="EMBL" id="PYB77211.1"/>
    </source>
</evidence>
<dbReference type="Proteomes" id="UP000247536">
    <property type="component" value="Unassembled WGS sequence"/>
</dbReference>
<organism evidence="1 2">
    <name type="scientific">Rhizobium wuzhouense</name>
    <dbReference type="NCBI Taxonomy" id="1986026"/>
    <lineage>
        <taxon>Bacteria</taxon>
        <taxon>Pseudomonadati</taxon>
        <taxon>Pseudomonadota</taxon>
        <taxon>Alphaproteobacteria</taxon>
        <taxon>Hyphomicrobiales</taxon>
        <taxon>Rhizobiaceae</taxon>
        <taxon>Rhizobium/Agrobacterium group</taxon>
        <taxon>Rhizobium</taxon>
    </lineage>
</organism>
<sequence>MIETLAVVRGLFNGLAALESIAQSRYNLSDKRRPKLSEKNKEEWPRFKPLILGELPVQHLRRFGLNLQPGPVGFSIPAQKHAFKSHPDSFMSCLPFLTQTVARPSHVGQSPKHMNDGLELIREVRQLDLILLVAVLIRPTRQGVYMVKSTYPIDRNKLENRLRKGHLIETQ</sequence>
<accession>A0ABX5NWE3</accession>
<keyword evidence="2" id="KW-1185">Reference proteome</keyword>
<gene>
    <name evidence="1" type="ORF">DMY87_02240</name>
</gene>
<reference evidence="1 2" key="1">
    <citation type="submission" date="2018-06" db="EMBL/GenBank/DDBJ databases">
        <title>Rhizobium wuzhouense sp. nov., isolated from roots of Oryza officinalis.</title>
        <authorList>
            <person name="Yuan T."/>
        </authorList>
    </citation>
    <scope>NUCLEOTIDE SEQUENCE [LARGE SCALE GENOMIC DNA]</scope>
    <source>
        <strain evidence="1 2">W44</strain>
    </source>
</reference>
<name>A0ABX5NWE3_9HYPH</name>
<comment type="caution">
    <text evidence="1">The sequence shown here is derived from an EMBL/GenBank/DDBJ whole genome shotgun (WGS) entry which is preliminary data.</text>
</comment>